<dbReference type="SUPFAM" id="SSF52980">
    <property type="entry name" value="Restriction endonuclease-like"/>
    <property type="match status" value="1"/>
</dbReference>
<proteinExistence type="predicted"/>
<dbReference type="InterPro" id="IPR011335">
    <property type="entry name" value="Restrct_endonuc-II-like"/>
</dbReference>
<dbReference type="RefSeq" id="WP_097441940.1">
    <property type="nucleotide sequence ID" value="NZ_NBWU01000001.1"/>
</dbReference>
<reference evidence="2 3" key="1">
    <citation type="submission" date="2017-04" db="EMBL/GenBank/DDBJ databases">
        <title>A new member of the family Flavobacteriaceae isolated from ascidians.</title>
        <authorList>
            <person name="Chen L."/>
        </authorList>
    </citation>
    <scope>NUCLEOTIDE SEQUENCE [LARGE SCALE GENOMIC DNA]</scope>
    <source>
        <strain evidence="2 3">HQA918</strain>
    </source>
</reference>
<dbReference type="PANTHER" id="PTHR38590:SF1">
    <property type="entry name" value="BLL0828 PROTEIN"/>
    <property type="match status" value="1"/>
</dbReference>
<accession>A0A2A4GBT4</accession>
<name>A0A2A4GBT4_9FLAO</name>
<dbReference type="Pfam" id="PF04480">
    <property type="entry name" value="DUF559"/>
    <property type="match status" value="1"/>
</dbReference>
<dbReference type="PANTHER" id="PTHR38590">
    <property type="entry name" value="BLL0828 PROTEIN"/>
    <property type="match status" value="1"/>
</dbReference>
<comment type="caution">
    <text evidence="2">The sequence shown here is derived from an EMBL/GenBank/DDBJ whole genome shotgun (WGS) entry which is preliminary data.</text>
</comment>
<dbReference type="InterPro" id="IPR007569">
    <property type="entry name" value="DUF559"/>
</dbReference>
<dbReference type="OrthoDB" id="9798754at2"/>
<evidence type="ECO:0000313" key="2">
    <source>
        <dbReference type="EMBL" id="PCE66419.1"/>
    </source>
</evidence>
<keyword evidence="3" id="KW-1185">Reference proteome</keyword>
<dbReference type="AlphaFoldDB" id="A0A2A4GBT4"/>
<dbReference type="Gene3D" id="3.40.960.10">
    <property type="entry name" value="VSR Endonuclease"/>
    <property type="match status" value="1"/>
</dbReference>
<evidence type="ECO:0000259" key="1">
    <source>
        <dbReference type="Pfam" id="PF04480"/>
    </source>
</evidence>
<protein>
    <recommendedName>
        <fullName evidence="1">DUF559 domain-containing protein</fullName>
    </recommendedName>
</protein>
<dbReference type="EMBL" id="NBWU01000001">
    <property type="protein sequence ID" value="PCE66419.1"/>
    <property type="molecule type" value="Genomic_DNA"/>
</dbReference>
<dbReference type="Proteomes" id="UP000219559">
    <property type="component" value="Unassembled WGS sequence"/>
</dbReference>
<gene>
    <name evidence="2" type="ORF">B7P33_03745</name>
</gene>
<evidence type="ECO:0000313" key="3">
    <source>
        <dbReference type="Proteomes" id="UP000219559"/>
    </source>
</evidence>
<feature type="domain" description="DUF559" evidence="1">
    <location>
        <begin position="15"/>
        <end position="118"/>
    </location>
</feature>
<sequence>MEQDGKKQYPFWEKRRQKLVNHKSWAVSNLWNRLKEEHWASDIRKRHNIGDYVVDFCCPSKKLVIELEKNNYSNFADTIRQMEKTACLEQWGFKVVRLKAKAVYDELGEALKEIRELIKERSNA</sequence>
<dbReference type="InterPro" id="IPR047216">
    <property type="entry name" value="Endonuclease_DUF559_bact"/>
</dbReference>
<organism evidence="2 3">
    <name type="scientific">Sediminicola luteus</name>
    <dbReference type="NCBI Taxonomy" id="319238"/>
    <lineage>
        <taxon>Bacteria</taxon>
        <taxon>Pseudomonadati</taxon>
        <taxon>Bacteroidota</taxon>
        <taxon>Flavobacteriia</taxon>
        <taxon>Flavobacteriales</taxon>
        <taxon>Flavobacteriaceae</taxon>
        <taxon>Sediminicola</taxon>
    </lineage>
</organism>